<proteinExistence type="predicted"/>
<dbReference type="AlphaFoldDB" id="A0A645HMD3"/>
<reference evidence="1" key="1">
    <citation type="submission" date="2019-08" db="EMBL/GenBank/DDBJ databases">
        <authorList>
            <person name="Kucharzyk K."/>
            <person name="Murdoch R.W."/>
            <person name="Higgins S."/>
            <person name="Loffler F."/>
        </authorList>
    </citation>
    <scope>NUCLEOTIDE SEQUENCE</scope>
</reference>
<dbReference type="EMBL" id="VSSQ01096307">
    <property type="protein sequence ID" value="MPN40107.1"/>
    <property type="molecule type" value="Genomic_DNA"/>
</dbReference>
<protein>
    <submittedName>
        <fullName evidence="1">Uncharacterized protein</fullName>
    </submittedName>
</protein>
<sequence>MGPSERAAMDGRILDRNIGQAAVNGAVSGYDAITGNLLTLKTEGNAS</sequence>
<accession>A0A645HMD3</accession>
<comment type="caution">
    <text evidence="1">The sequence shown here is derived from an EMBL/GenBank/DDBJ whole genome shotgun (WGS) entry which is preliminary data.</text>
</comment>
<name>A0A645HMD3_9ZZZZ</name>
<evidence type="ECO:0000313" key="1">
    <source>
        <dbReference type="EMBL" id="MPN40107.1"/>
    </source>
</evidence>
<organism evidence="1">
    <name type="scientific">bioreactor metagenome</name>
    <dbReference type="NCBI Taxonomy" id="1076179"/>
    <lineage>
        <taxon>unclassified sequences</taxon>
        <taxon>metagenomes</taxon>
        <taxon>ecological metagenomes</taxon>
    </lineage>
</organism>
<gene>
    <name evidence="1" type="ORF">SDC9_187642</name>
</gene>